<proteinExistence type="predicted"/>
<keyword evidence="2" id="KW-1185">Reference proteome</keyword>
<comment type="caution">
    <text evidence="1">The sequence shown here is derived from an EMBL/GenBank/DDBJ whole genome shotgun (WGS) entry which is preliminary data.</text>
</comment>
<dbReference type="AlphaFoldDB" id="A0A9N9DQ87"/>
<dbReference type="EMBL" id="CAJVPQ010004289">
    <property type="protein sequence ID" value="CAG8648460.1"/>
    <property type="molecule type" value="Genomic_DNA"/>
</dbReference>
<evidence type="ECO:0000313" key="2">
    <source>
        <dbReference type="Proteomes" id="UP000789570"/>
    </source>
</evidence>
<dbReference type="OrthoDB" id="2315391at2759"/>
<evidence type="ECO:0000313" key="1">
    <source>
        <dbReference type="EMBL" id="CAG8648460.1"/>
    </source>
</evidence>
<accession>A0A9N9DQ87</accession>
<name>A0A9N9DQ87_9GLOM</name>
<reference evidence="1" key="1">
    <citation type="submission" date="2021-06" db="EMBL/GenBank/DDBJ databases">
        <authorList>
            <person name="Kallberg Y."/>
            <person name="Tangrot J."/>
            <person name="Rosling A."/>
        </authorList>
    </citation>
    <scope>NUCLEOTIDE SEQUENCE</scope>
    <source>
        <strain evidence="1">UK204</strain>
    </source>
</reference>
<organism evidence="1 2">
    <name type="scientific">Funneliformis caledonium</name>
    <dbReference type="NCBI Taxonomy" id="1117310"/>
    <lineage>
        <taxon>Eukaryota</taxon>
        <taxon>Fungi</taxon>
        <taxon>Fungi incertae sedis</taxon>
        <taxon>Mucoromycota</taxon>
        <taxon>Glomeromycotina</taxon>
        <taxon>Glomeromycetes</taxon>
        <taxon>Glomerales</taxon>
        <taxon>Glomeraceae</taxon>
        <taxon>Funneliformis</taxon>
    </lineage>
</organism>
<sequence>MADITLFSYLLEVDVLETNNNEANKLSPWKFETPFKKDNKLKILNEKFRNDIDIEQELGTTDDSPSIPMKRPGELQFSNREPVAPFQRDFWNDPKAKTVLKFRWCYKTNFISTPLSEYMKVEKNEIIL</sequence>
<dbReference type="Proteomes" id="UP000789570">
    <property type="component" value="Unassembled WGS sequence"/>
</dbReference>
<gene>
    <name evidence="1" type="ORF">FCALED_LOCUS10936</name>
</gene>
<protein>
    <submittedName>
        <fullName evidence="1">4606_t:CDS:1</fullName>
    </submittedName>
</protein>